<dbReference type="RefSeq" id="WP_339095074.1">
    <property type="nucleotide sequence ID" value="NZ_LR743508.1"/>
</dbReference>
<dbReference type="EMBL" id="LR743508">
    <property type="protein sequence ID" value="CAA2110502.1"/>
    <property type="molecule type" value="Genomic_DNA"/>
</dbReference>
<protein>
    <submittedName>
        <fullName evidence="1">Uncharacterized protein</fullName>
    </submittedName>
</protein>
<dbReference type="AlphaFoldDB" id="A0A679JT40"/>
<accession>A0A679JT40</accession>
<reference evidence="1" key="1">
    <citation type="submission" date="2019-12" db="EMBL/GenBank/DDBJ databases">
        <authorList>
            <person name="Cremers G."/>
        </authorList>
    </citation>
    <scope>NUCLEOTIDE SEQUENCE</scope>
    <source>
        <strain evidence="1">Vvax</strain>
    </source>
</reference>
<proteinExistence type="predicted"/>
<evidence type="ECO:0000313" key="1">
    <source>
        <dbReference type="EMBL" id="CAA2110502.1"/>
    </source>
</evidence>
<name>A0A679JT40_VARPD</name>
<gene>
    <name evidence="1" type="ORF">VVAX_06741</name>
</gene>
<sequence length="101" mass="10920">MDFSVTLGHSPSEAIQAEDSLLNEGGGSGFELDTPIPGQANEPLGTAVRMKDLAIGFDGHQYTFAGYRYDLFSDAVDYANLIRSRGGDCRAALKRMDLRCS</sequence>
<organism evidence="1">
    <name type="scientific">Variovorax paradoxus</name>
    <dbReference type="NCBI Taxonomy" id="34073"/>
    <lineage>
        <taxon>Bacteria</taxon>
        <taxon>Pseudomonadati</taxon>
        <taxon>Pseudomonadota</taxon>
        <taxon>Betaproteobacteria</taxon>
        <taxon>Burkholderiales</taxon>
        <taxon>Comamonadaceae</taxon>
        <taxon>Variovorax</taxon>
    </lineage>
</organism>